<reference evidence="1 2" key="1">
    <citation type="submission" date="2018-08" db="EMBL/GenBank/DDBJ databases">
        <title>Genomic Encyclopedia of Type Strains, Phase IV (KMG-IV): sequencing the most valuable type-strain genomes for metagenomic binning, comparative biology and taxonomic classification.</title>
        <authorList>
            <person name="Goeker M."/>
        </authorList>
    </citation>
    <scope>NUCLEOTIDE SEQUENCE [LARGE SCALE GENOMIC DNA]</scope>
    <source>
        <strain evidence="1 2">BW863</strain>
    </source>
</reference>
<dbReference type="InterPro" id="IPR011227">
    <property type="entry name" value="UCP029730"/>
</dbReference>
<sequence>MAEASRPDQFEAIERIDGRPEAGVLLLCDHASNALPETYGTLGLPAVDLEAHIAYDIGAADLTRRLAVQLGAPALLTRFSRLLIDPNRGAQDPTLVMRLSDRRLIPGNARVDAAEIGRRRALYWQPYRTAIAETIAALTARGPVPAVISLHTFTPNWRGTERPWQIGILWDADPRLPLPLIAALKARGLIVGDNEPYDGALSGDTLHEQVTSRGLAGLLIEVRQDLVATPEKAHGWADLLAEVLAPILARPEMHEIAFGPSRAGGAAG</sequence>
<dbReference type="Gene3D" id="3.40.630.40">
    <property type="entry name" value="Zn-dependent exopeptidases"/>
    <property type="match status" value="1"/>
</dbReference>
<dbReference type="EMBL" id="QUMO01000002">
    <property type="protein sequence ID" value="REF87568.1"/>
    <property type="molecule type" value="Genomic_DNA"/>
</dbReference>
<dbReference type="Pfam" id="PF05013">
    <property type="entry name" value="FGase"/>
    <property type="match status" value="1"/>
</dbReference>
<comment type="caution">
    <text evidence="1">The sequence shown here is derived from an EMBL/GenBank/DDBJ whole genome shotgun (WGS) entry which is preliminary data.</text>
</comment>
<dbReference type="GO" id="GO:0016787">
    <property type="term" value="F:hydrolase activity"/>
    <property type="evidence" value="ECO:0007669"/>
    <property type="project" value="UniProtKB-KW"/>
</dbReference>
<dbReference type="OrthoDB" id="9815326at2"/>
<dbReference type="PIRSF" id="PIRSF029730">
    <property type="entry name" value="UCP029730"/>
    <property type="match status" value="1"/>
</dbReference>
<dbReference type="RefSeq" id="WP_115835756.1">
    <property type="nucleotide sequence ID" value="NZ_CP025086.1"/>
</dbReference>
<evidence type="ECO:0000313" key="1">
    <source>
        <dbReference type="EMBL" id="REF87568.1"/>
    </source>
</evidence>
<proteinExistence type="predicted"/>
<name>A0A3D9Z0D6_9HYPH</name>
<keyword evidence="2" id="KW-1185">Reference proteome</keyword>
<protein>
    <submittedName>
        <fullName evidence="1">Putative N-formylglutamate amidohydrolase</fullName>
    </submittedName>
</protein>
<gene>
    <name evidence="1" type="ORF">DES32_1191</name>
</gene>
<keyword evidence="1" id="KW-0378">Hydrolase</keyword>
<organism evidence="1 2">
    <name type="scientific">Methylovirgula ligni</name>
    <dbReference type="NCBI Taxonomy" id="569860"/>
    <lineage>
        <taxon>Bacteria</taxon>
        <taxon>Pseudomonadati</taxon>
        <taxon>Pseudomonadota</taxon>
        <taxon>Alphaproteobacteria</taxon>
        <taxon>Hyphomicrobiales</taxon>
        <taxon>Beijerinckiaceae</taxon>
        <taxon>Methylovirgula</taxon>
    </lineage>
</organism>
<dbReference type="InterPro" id="IPR007709">
    <property type="entry name" value="N-FG_amidohydro"/>
</dbReference>
<dbReference type="Proteomes" id="UP000256900">
    <property type="component" value="Unassembled WGS sequence"/>
</dbReference>
<dbReference type="SUPFAM" id="SSF53187">
    <property type="entry name" value="Zn-dependent exopeptidases"/>
    <property type="match status" value="1"/>
</dbReference>
<evidence type="ECO:0000313" key="2">
    <source>
        <dbReference type="Proteomes" id="UP000256900"/>
    </source>
</evidence>
<dbReference type="AlphaFoldDB" id="A0A3D9Z0D6"/>
<accession>A0A3D9Z0D6</accession>